<dbReference type="CAZy" id="GT4">
    <property type="family name" value="Glycosyltransferase Family 4"/>
</dbReference>
<dbReference type="InterPro" id="IPR028098">
    <property type="entry name" value="Glyco_trans_4-like_N"/>
</dbReference>
<dbReference type="SUPFAM" id="SSF53756">
    <property type="entry name" value="UDP-Glycosyltransferase/glycogen phosphorylase"/>
    <property type="match status" value="1"/>
</dbReference>
<organism evidence="2 3">
    <name type="scientific">Prosthecochloris aestuarii (strain DSM 271 / SK 413)</name>
    <dbReference type="NCBI Taxonomy" id="290512"/>
    <lineage>
        <taxon>Bacteria</taxon>
        <taxon>Pseudomonadati</taxon>
        <taxon>Chlorobiota</taxon>
        <taxon>Chlorobiia</taxon>
        <taxon>Chlorobiales</taxon>
        <taxon>Chlorobiaceae</taxon>
        <taxon>Prosthecochloris</taxon>
    </lineage>
</organism>
<proteinExistence type="predicted"/>
<dbReference type="eggNOG" id="COG0438">
    <property type="taxonomic scope" value="Bacteria"/>
</dbReference>
<dbReference type="Proteomes" id="UP000002725">
    <property type="component" value="Chromosome"/>
</dbReference>
<keyword evidence="3" id="KW-1185">Reference proteome</keyword>
<evidence type="ECO:0000259" key="1">
    <source>
        <dbReference type="Pfam" id="PF13439"/>
    </source>
</evidence>
<name>B4S4G7_PROA2</name>
<dbReference type="RefSeq" id="WP_012504952.1">
    <property type="nucleotide sequence ID" value="NC_011059.1"/>
</dbReference>
<dbReference type="Gene3D" id="3.40.50.2000">
    <property type="entry name" value="Glycogen Phosphorylase B"/>
    <property type="match status" value="2"/>
</dbReference>
<gene>
    <name evidence="2" type="ordered locus">Paes_0358</name>
</gene>
<dbReference type="CDD" id="cd03811">
    <property type="entry name" value="GT4_GT28_WabH-like"/>
    <property type="match status" value="1"/>
</dbReference>
<dbReference type="KEGG" id="paa:Paes_0358"/>
<dbReference type="STRING" id="290512.Paes_0358"/>
<dbReference type="GO" id="GO:0016757">
    <property type="term" value="F:glycosyltransferase activity"/>
    <property type="evidence" value="ECO:0007669"/>
    <property type="project" value="UniProtKB-ARBA"/>
</dbReference>
<dbReference type="Pfam" id="PF13692">
    <property type="entry name" value="Glyco_trans_1_4"/>
    <property type="match status" value="1"/>
</dbReference>
<dbReference type="Pfam" id="PF13439">
    <property type="entry name" value="Glyco_transf_4"/>
    <property type="match status" value="1"/>
</dbReference>
<dbReference type="PANTHER" id="PTHR12526">
    <property type="entry name" value="GLYCOSYLTRANSFERASE"/>
    <property type="match status" value="1"/>
</dbReference>
<accession>B4S4G7</accession>
<reference evidence="2" key="1">
    <citation type="submission" date="2008-06" db="EMBL/GenBank/DDBJ databases">
        <title>Complete sequence of chromosome of Prosthecochloris aestuarii DSM 271.</title>
        <authorList>
            <consortium name="US DOE Joint Genome Institute"/>
            <person name="Lucas S."/>
            <person name="Copeland A."/>
            <person name="Lapidus A."/>
            <person name="Glavina del Rio T."/>
            <person name="Dalin E."/>
            <person name="Tice H."/>
            <person name="Bruce D."/>
            <person name="Goodwin L."/>
            <person name="Pitluck S."/>
            <person name="Schmutz J."/>
            <person name="Larimer F."/>
            <person name="Land M."/>
            <person name="Hauser L."/>
            <person name="Kyrpides N."/>
            <person name="Anderson I."/>
            <person name="Liu Z."/>
            <person name="Li T."/>
            <person name="Zhao F."/>
            <person name="Overmann J."/>
            <person name="Bryant D.A."/>
            <person name="Richardson P."/>
        </authorList>
    </citation>
    <scope>NUCLEOTIDE SEQUENCE [LARGE SCALE GENOMIC DNA]</scope>
    <source>
        <strain evidence="2">DSM 271</strain>
    </source>
</reference>
<sequence length="364" mass="40568">MNIAFINSARTWGGTEKWTLMASEALSETCDVVLIYRKALVGDRFSVTRYPLPLISHLDLFSLARIVEIIKKEQIDIIIPTKRKDYVLAGMAAGICGISSVIRLGIDRKLKIPIIHKLIYRDLTDGIIVNAERTKQTLLESRFMQGQKIQVIYNGLDTKKIDAEHSHLPPRPSGLVVTAMGILTFRKGFDFLIRGFARFLVQSPQIDATLVIIGSGPQHETFRALAQELLIADRVIFTGFLENPLPWLKQSDIFAMTSTNEGISNALLEAMYLNNAPICTRAGGTEEIITDRENGLLIPYGDEQKLASAIEELAFSTTIRERLSANAHRSVVNQFSSERMKKELEAFLHRVIDASASDHSPSSS</sequence>
<dbReference type="HOGENOM" id="CLU_009583_0_4_10"/>
<dbReference type="EMBL" id="CP001108">
    <property type="protein sequence ID" value="ACF45415.1"/>
    <property type="molecule type" value="Genomic_DNA"/>
</dbReference>
<evidence type="ECO:0000313" key="3">
    <source>
        <dbReference type="Proteomes" id="UP000002725"/>
    </source>
</evidence>
<protein>
    <submittedName>
        <fullName evidence="2">Glycosyl transferase group 1</fullName>
    </submittedName>
</protein>
<dbReference type="AlphaFoldDB" id="B4S4G7"/>
<keyword evidence="2" id="KW-0808">Transferase</keyword>
<evidence type="ECO:0000313" key="2">
    <source>
        <dbReference type="EMBL" id="ACF45415.1"/>
    </source>
</evidence>
<feature type="domain" description="Glycosyltransferase subfamily 4-like N-terminal" evidence="1">
    <location>
        <begin position="12"/>
        <end position="159"/>
    </location>
</feature>